<dbReference type="PANTHER" id="PTHR40465:SF1">
    <property type="entry name" value="DUF6534 DOMAIN-CONTAINING PROTEIN"/>
    <property type="match status" value="1"/>
</dbReference>
<dbReference type="AlphaFoldDB" id="J4GBB9"/>
<dbReference type="PANTHER" id="PTHR40465">
    <property type="entry name" value="CHROMOSOME 1, WHOLE GENOME SHOTGUN SEQUENCE"/>
    <property type="match status" value="1"/>
</dbReference>
<evidence type="ECO:0000313" key="4">
    <source>
        <dbReference type="Proteomes" id="UP000006352"/>
    </source>
</evidence>
<dbReference type="Proteomes" id="UP000006352">
    <property type="component" value="Unassembled WGS sequence"/>
</dbReference>
<evidence type="ECO:0000256" key="1">
    <source>
        <dbReference type="SAM" id="Phobius"/>
    </source>
</evidence>
<feature type="transmembrane region" description="Helical" evidence="1">
    <location>
        <begin position="12"/>
        <end position="31"/>
    </location>
</feature>
<feature type="transmembrane region" description="Helical" evidence="1">
    <location>
        <begin position="232"/>
        <end position="254"/>
    </location>
</feature>
<dbReference type="STRING" id="599839.J4GBB9"/>
<reference evidence="3 4" key="1">
    <citation type="journal article" date="2012" name="Appl. Environ. Microbiol.">
        <title>Short-read sequencing for genomic analysis of the brown rot fungus Fibroporia radiculosa.</title>
        <authorList>
            <person name="Tang J.D."/>
            <person name="Perkins A.D."/>
            <person name="Sonstegard T.S."/>
            <person name="Schroeder S.G."/>
            <person name="Burgess S.C."/>
            <person name="Diehl S.V."/>
        </authorList>
    </citation>
    <scope>NUCLEOTIDE SEQUENCE [LARGE SCALE GENOMIC DNA]</scope>
    <source>
        <strain evidence="3 4">TFFH 294</strain>
    </source>
</reference>
<sequence>MATLSSGSFSLAPTLGACYIGTVFAAILYGVTNVQTYMYYKRYKRDPTILKFLVFILWVLDGLHQAFITHAFYNYAIIDFADPLAAMVPEWSVMAHVFVGSTSDTIVRGLFCQRVFLLSGRNYLITVAIAIGTLVVFGSSYAFGIKGFSLSDYFDLTSITWFIYTSLISGIVTDLLIATSLCVLLSQRRTAFNRTNSVIRLLMIYSINTGALTTICSIICLVIYATKPISTKFVFIAVYFVLPKLYLNSLLATLNARQSLRDRKAYTSSGGSFPLNARPTGTGSNNGFSMKPDERIVEVQIQTTTDTLADPAFSPTGKGSEIWV</sequence>
<dbReference type="InterPro" id="IPR045339">
    <property type="entry name" value="DUF6534"/>
</dbReference>
<dbReference type="GeneID" id="24099129"/>
<keyword evidence="1" id="KW-0472">Membrane</keyword>
<keyword evidence="4" id="KW-1185">Reference proteome</keyword>
<dbReference type="RefSeq" id="XP_012183501.1">
    <property type="nucleotide sequence ID" value="XM_012328111.1"/>
</dbReference>
<proteinExistence type="predicted"/>
<dbReference type="OrthoDB" id="3268207at2759"/>
<evidence type="ECO:0000259" key="2">
    <source>
        <dbReference type="Pfam" id="PF20152"/>
    </source>
</evidence>
<gene>
    <name evidence="3" type="ORF">FIBRA_06385</name>
</gene>
<feature type="transmembrane region" description="Helical" evidence="1">
    <location>
        <begin position="163"/>
        <end position="186"/>
    </location>
</feature>
<name>J4GBB9_9APHY</name>
<feature type="transmembrane region" description="Helical" evidence="1">
    <location>
        <begin position="198"/>
        <end position="226"/>
    </location>
</feature>
<feature type="domain" description="DUF6534" evidence="2">
    <location>
        <begin position="171"/>
        <end position="259"/>
    </location>
</feature>
<accession>J4GBB9</accession>
<organism evidence="3 4">
    <name type="scientific">Fibroporia radiculosa</name>
    <dbReference type="NCBI Taxonomy" id="599839"/>
    <lineage>
        <taxon>Eukaryota</taxon>
        <taxon>Fungi</taxon>
        <taxon>Dikarya</taxon>
        <taxon>Basidiomycota</taxon>
        <taxon>Agaricomycotina</taxon>
        <taxon>Agaricomycetes</taxon>
        <taxon>Polyporales</taxon>
        <taxon>Fibroporiaceae</taxon>
        <taxon>Fibroporia</taxon>
    </lineage>
</organism>
<feature type="transmembrane region" description="Helical" evidence="1">
    <location>
        <begin position="123"/>
        <end position="143"/>
    </location>
</feature>
<feature type="transmembrane region" description="Helical" evidence="1">
    <location>
        <begin position="52"/>
        <end position="73"/>
    </location>
</feature>
<keyword evidence="1" id="KW-1133">Transmembrane helix</keyword>
<dbReference type="InParanoid" id="J4GBB9"/>
<evidence type="ECO:0000313" key="3">
    <source>
        <dbReference type="EMBL" id="CCM04218.1"/>
    </source>
</evidence>
<feature type="transmembrane region" description="Helical" evidence="1">
    <location>
        <begin position="93"/>
        <end position="111"/>
    </location>
</feature>
<dbReference type="Pfam" id="PF20152">
    <property type="entry name" value="DUF6534"/>
    <property type="match status" value="1"/>
</dbReference>
<keyword evidence="1" id="KW-0812">Transmembrane</keyword>
<protein>
    <recommendedName>
        <fullName evidence="2">DUF6534 domain-containing protein</fullName>
    </recommendedName>
</protein>
<dbReference type="HOGENOM" id="CLU_046025_5_3_1"/>
<dbReference type="EMBL" id="HE797146">
    <property type="protein sequence ID" value="CCM04218.1"/>
    <property type="molecule type" value="Genomic_DNA"/>
</dbReference>